<evidence type="ECO:0000313" key="3">
    <source>
        <dbReference type="Proteomes" id="UP000515561"/>
    </source>
</evidence>
<dbReference type="Proteomes" id="UP000515561">
    <property type="component" value="Chromosome"/>
</dbReference>
<name>A0A6S6R9F4_9FIRM</name>
<reference evidence="2 3" key="1">
    <citation type="journal article" date="2016" name="Int. J. Syst. Evol. Microbiol.">
        <title>Descriptions of Anaerotaenia torta gen. nov., sp. nov. and Anaerocolumna cellulosilytica gen. nov., sp. nov. isolated from a methanogenic reactor of cattle waste.</title>
        <authorList>
            <person name="Uek A."/>
            <person name="Ohtaki Y."/>
            <person name="Kaku N."/>
            <person name="Ueki K."/>
        </authorList>
    </citation>
    <scope>NUCLEOTIDE SEQUENCE [LARGE SCALE GENOMIC DNA]</scope>
    <source>
        <strain evidence="2 3">SN021</strain>
    </source>
</reference>
<dbReference type="KEGG" id="acel:acsn021_30900"/>
<dbReference type="RefSeq" id="WP_184095846.1">
    <property type="nucleotide sequence ID" value="NZ_AP023367.1"/>
</dbReference>
<proteinExistence type="predicted"/>
<feature type="compositionally biased region" description="Polar residues" evidence="1">
    <location>
        <begin position="10"/>
        <end position="21"/>
    </location>
</feature>
<feature type="region of interest" description="Disordered" evidence="1">
    <location>
        <begin position="1"/>
        <end position="21"/>
    </location>
</feature>
<dbReference type="Pfam" id="PF14107">
    <property type="entry name" value="DUF4280"/>
    <property type="match status" value="1"/>
</dbReference>
<dbReference type="EMBL" id="AP023367">
    <property type="protein sequence ID" value="BCJ95521.1"/>
    <property type="molecule type" value="Genomic_DNA"/>
</dbReference>
<protein>
    <submittedName>
        <fullName evidence="2">Uncharacterized protein</fullName>
    </submittedName>
</protein>
<sequence>MKGDDDMAVQGTSVKSEVTSQEESLEKQYSYVLHGAKTYCEYGSRTARVVVKECHGTYVHDMPVLTEEDCEAKTEIQIFGYCTCETNPDRIAKMEEILANVKKEDNLLDGIMDGVSAVGKAVKGLFGKVMSVFGKEEKKEEPEEPEFAEDLKQNVVVMCDPQFAINGKWIGGTDKLLLKGVPALNSGCTITCIKCGGNIGLVDDGQENAISEQQGAVDFNEWEEGDGLPNLTERNIEGLAKNIAELQNKIDSCTDPAEKARLQDELSSKQALQTTMKDNMSMVRELEENLLFSPYCEDIGGTVEKMEQSGDLQKMIENGQLKDRDNNPITDVEGAKKYMTEHLTASNADIDQKQKDLKVIKDCYANGTPCVKMDADKMEATVTSAVEEVKSNQTKRNWADNGNVLLKSGVNQKDVFSKTDNKDVVDTYLSANQDYSMSYDSFGGQAVNESNKNDVAYIYYNGKLISQNDYKQVVKDSVGQICEANNYDWG</sequence>
<organism evidence="2 3">
    <name type="scientific">Anaerocolumna cellulosilytica</name>
    <dbReference type="NCBI Taxonomy" id="433286"/>
    <lineage>
        <taxon>Bacteria</taxon>
        <taxon>Bacillati</taxon>
        <taxon>Bacillota</taxon>
        <taxon>Clostridia</taxon>
        <taxon>Lachnospirales</taxon>
        <taxon>Lachnospiraceae</taxon>
        <taxon>Anaerocolumna</taxon>
    </lineage>
</organism>
<gene>
    <name evidence="2" type="ORF">acsn021_30900</name>
</gene>
<dbReference type="SUPFAM" id="SSF101082">
    <property type="entry name" value="Typo IV secretion system protein TraC"/>
    <property type="match status" value="1"/>
</dbReference>
<keyword evidence="3" id="KW-1185">Reference proteome</keyword>
<accession>A0A6S6R9F4</accession>
<evidence type="ECO:0000313" key="2">
    <source>
        <dbReference type="EMBL" id="BCJ95521.1"/>
    </source>
</evidence>
<evidence type="ECO:0000256" key="1">
    <source>
        <dbReference type="SAM" id="MobiDB-lite"/>
    </source>
</evidence>
<dbReference type="AlphaFoldDB" id="A0A6S6R9F4"/>
<dbReference type="InterPro" id="IPR025460">
    <property type="entry name" value="DUF4280"/>
</dbReference>